<evidence type="ECO:0000313" key="1">
    <source>
        <dbReference type="EMBL" id="EAY04821.1"/>
    </source>
</evidence>
<dbReference type="EMBL" id="DS113464">
    <property type="protein sequence ID" value="EAY04821.1"/>
    <property type="molecule type" value="Genomic_DNA"/>
</dbReference>
<dbReference type="AlphaFoldDB" id="A2ER68"/>
<reference evidence="1" key="2">
    <citation type="journal article" date="2007" name="Science">
        <title>Draft genome sequence of the sexually transmitted pathogen Trichomonas vaginalis.</title>
        <authorList>
            <person name="Carlton J.M."/>
            <person name="Hirt R.P."/>
            <person name="Silva J.C."/>
            <person name="Delcher A.L."/>
            <person name="Schatz M."/>
            <person name="Zhao Q."/>
            <person name="Wortman J.R."/>
            <person name="Bidwell S.L."/>
            <person name="Alsmark U.C.M."/>
            <person name="Besteiro S."/>
            <person name="Sicheritz-Ponten T."/>
            <person name="Noel C.J."/>
            <person name="Dacks J.B."/>
            <person name="Foster P.G."/>
            <person name="Simillion C."/>
            <person name="Van de Peer Y."/>
            <person name="Miranda-Saavedra D."/>
            <person name="Barton G.J."/>
            <person name="Westrop G.D."/>
            <person name="Mueller S."/>
            <person name="Dessi D."/>
            <person name="Fiori P.L."/>
            <person name="Ren Q."/>
            <person name="Paulsen I."/>
            <person name="Zhang H."/>
            <person name="Bastida-Corcuera F.D."/>
            <person name="Simoes-Barbosa A."/>
            <person name="Brown M.T."/>
            <person name="Hayes R.D."/>
            <person name="Mukherjee M."/>
            <person name="Okumura C.Y."/>
            <person name="Schneider R."/>
            <person name="Smith A.J."/>
            <person name="Vanacova S."/>
            <person name="Villalvazo M."/>
            <person name="Haas B.J."/>
            <person name="Pertea M."/>
            <person name="Feldblyum T.V."/>
            <person name="Utterback T.R."/>
            <person name="Shu C.L."/>
            <person name="Osoegawa K."/>
            <person name="de Jong P.J."/>
            <person name="Hrdy I."/>
            <person name="Horvathova L."/>
            <person name="Zubacova Z."/>
            <person name="Dolezal P."/>
            <person name="Malik S.B."/>
            <person name="Logsdon J.M. Jr."/>
            <person name="Henze K."/>
            <person name="Gupta A."/>
            <person name="Wang C.C."/>
            <person name="Dunne R.L."/>
            <person name="Upcroft J.A."/>
            <person name="Upcroft P."/>
            <person name="White O."/>
            <person name="Salzberg S.L."/>
            <person name="Tang P."/>
            <person name="Chiu C.-H."/>
            <person name="Lee Y.-S."/>
            <person name="Embley T.M."/>
            <person name="Coombs G.H."/>
            <person name="Mottram J.C."/>
            <person name="Tachezy J."/>
            <person name="Fraser-Liggett C.M."/>
            <person name="Johnson P.J."/>
        </authorList>
    </citation>
    <scope>NUCLEOTIDE SEQUENCE [LARGE SCALE GENOMIC DNA]</scope>
    <source>
        <strain evidence="1">G3</strain>
    </source>
</reference>
<dbReference type="InParanoid" id="A2ER68"/>
<gene>
    <name evidence="1" type="ORF">TVAG_226340</name>
</gene>
<protein>
    <recommendedName>
        <fullName evidence="3">Right handed beta helix domain-containing protein</fullName>
    </recommendedName>
</protein>
<dbReference type="VEuPathDB" id="TrichDB:TVAGG3_0411020"/>
<organism evidence="1 2">
    <name type="scientific">Trichomonas vaginalis (strain ATCC PRA-98 / G3)</name>
    <dbReference type="NCBI Taxonomy" id="412133"/>
    <lineage>
        <taxon>Eukaryota</taxon>
        <taxon>Metamonada</taxon>
        <taxon>Parabasalia</taxon>
        <taxon>Trichomonadida</taxon>
        <taxon>Trichomonadidae</taxon>
        <taxon>Trichomonas</taxon>
    </lineage>
</organism>
<accession>A2ER68</accession>
<dbReference type="RefSeq" id="XP_001317044.1">
    <property type="nucleotide sequence ID" value="XM_001317009.1"/>
</dbReference>
<dbReference type="KEGG" id="tva:4762682"/>
<name>A2ER68_TRIV3</name>
<reference evidence="1" key="1">
    <citation type="submission" date="2006-10" db="EMBL/GenBank/DDBJ databases">
        <authorList>
            <person name="Amadeo P."/>
            <person name="Zhao Q."/>
            <person name="Wortman J."/>
            <person name="Fraser-Liggett C."/>
            <person name="Carlton J."/>
        </authorList>
    </citation>
    <scope>NUCLEOTIDE SEQUENCE</scope>
    <source>
        <strain evidence="1">G3</strain>
    </source>
</reference>
<evidence type="ECO:0008006" key="3">
    <source>
        <dbReference type="Google" id="ProtNLM"/>
    </source>
</evidence>
<sequence>MSWEDVFPGSYYAMMYSGSSSPISTDDLNFFISSCNFIHLDPNGAVRITPINDDVKTFVTSNKFESCSSGEQKGGSLYSSNKGQIVQTKNSYIKSNSKEGTSFFTFVSDIANYKNQANETSVFDCGNSIQESRVTTHMRKGLIIMNQCNITQNKVTKDTGGYQTQEASSDSYITCVNVIDNKQGSIYFNYHSNLNFKITSCNYVRNNGGDSLIYSLRSDLYMNYCYIQNNQIHDVFGFDWGSLTFENSRTDSTSAYGEDPKYINTGISFETGCPPIIISITPNRMKGNKYIILSRFNKLQIILLIKYKLS</sequence>
<dbReference type="VEuPathDB" id="TrichDB:TVAG_226340"/>
<keyword evidence="2" id="KW-1185">Reference proteome</keyword>
<proteinExistence type="predicted"/>
<evidence type="ECO:0000313" key="2">
    <source>
        <dbReference type="Proteomes" id="UP000001542"/>
    </source>
</evidence>
<dbReference type="Proteomes" id="UP000001542">
    <property type="component" value="Unassembled WGS sequence"/>
</dbReference>